<keyword evidence="2 5" id="KW-0812">Transmembrane</keyword>
<protein>
    <submittedName>
        <fullName evidence="7">Uncharacterized protein</fullName>
    </submittedName>
</protein>
<dbReference type="AlphaFoldDB" id="A0AAJ8JXX4"/>
<reference evidence="7" key="2">
    <citation type="journal article" date="2022" name="Elife">
        <title>Obligate sexual reproduction of a homothallic fungus closely related to the Cryptococcus pathogenic species complex.</title>
        <authorList>
            <person name="Passer A.R."/>
            <person name="Clancey S.A."/>
            <person name="Shea T."/>
            <person name="David-Palma M."/>
            <person name="Averette A.F."/>
            <person name="Boekhout T."/>
            <person name="Porcel B.M."/>
            <person name="Nowrousian M."/>
            <person name="Cuomo C.A."/>
            <person name="Sun S."/>
            <person name="Heitman J."/>
            <person name="Coelho M.A."/>
        </authorList>
    </citation>
    <scope>NUCLEOTIDE SEQUENCE</scope>
    <source>
        <strain evidence="7">CBS 7841</strain>
    </source>
</reference>
<evidence type="ECO:0000256" key="3">
    <source>
        <dbReference type="ARBA" id="ARBA00022989"/>
    </source>
</evidence>
<evidence type="ECO:0000256" key="2">
    <source>
        <dbReference type="ARBA" id="ARBA00022692"/>
    </source>
</evidence>
<keyword evidence="6" id="KW-0732">Signal</keyword>
<comment type="subcellular location">
    <subcellularLocation>
        <location evidence="1">Membrane</location>
        <topology evidence="1">Single-pass membrane protein</topology>
    </subcellularLocation>
</comment>
<feature type="transmembrane region" description="Helical" evidence="5">
    <location>
        <begin position="242"/>
        <end position="266"/>
    </location>
</feature>
<keyword evidence="4 5" id="KW-0472">Membrane</keyword>
<dbReference type="GeneID" id="91090056"/>
<keyword evidence="8" id="KW-1185">Reference proteome</keyword>
<evidence type="ECO:0000256" key="5">
    <source>
        <dbReference type="SAM" id="Phobius"/>
    </source>
</evidence>
<reference evidence="7" key="1">
    <citation type="submission" date="2016-06" db="EMBL/GenBank/DDBJ databases">
        <authorList>
            <person name="Cuomo C."/>
            <person name="Litvintseva A."/>
            <person name="Heitman J."/>
            <person name="Chen Y."/>
            <person name="Sun S."/>
            <person name="Springer D."/>
            <person name="Dromer F."/>
            <person name="Young S."/>
            <person name="Zeng Q."/>
            <person name="Chapman S."/>
            <person name="Gujja S."/>
            <person name="Saif S."/>
            <person name="Birren B."/>
        </authorList>
    </citation>
    <scope>NUCLEOTIDE SEQUENCE</scope>
    <source>
        <strain evidence="7">CBS 7841</strain>
    </source>
</reference>
<keyword evidence="3 5" id="KW-1133">Transmembrane helix</keyword>
<evidence type="ECO:0000313" key="7">
    <source>
        <dbReference type="EMBL" id="WVN90606.1"/>
    </source>
</evidence>
<dbReference type="GO" id="GO:0016020">
    <property type="term" value="C:membrane"/>
    <property type="evidence" value="ECO:0007669"/>
    <property type="project" value="UniProtKB-SubCell"/>
</dbReference>
<evidence type="ECO:0000256" key="6">
    <source>
        <dbReference type="SAM" id="SignalP"/>
    </source>
</evidence>
<feature type="transmembrane region" description="Helical" evidence="5">
    <location>
        <begin position="53"/>
        <end position="73"/>
    </location>
</feature>
<dbReference type="KEGG" id="cdep:91090056"/>
<dbReference type="InterPro" id="IPR051694">
    <property type="entry name" value="Immunoregulatory_rcpt-like"/>
</dbReference>
<name>A0AAJ8JXX4_9TREE</name>
<dbReference type="RefSeq" id="XP_066071306.1">
    <property type="nucleotide sequence ID" value="XM_066215209.1"/>
</dbReference>
<dbReference type="PANTHER" id="PTHR15549">
    <property type="entry name" value="PAIRED IMMUNOGLOBULIN-LIKE TYPE 2 RECEPTOR"/>
    <property type="match status" value="1"/>
</dbReference>
<sequence>MSVLLIIFRIKPILAAVLPVATVTLQEMEPKGEAASRQFATRQAGSQGIKPGAIAGVVAGVLGLTIVFTILIVRRRRKQHVSPVMTSNKYLLPTTIQPAIAPPPYRPTPITYGRPHRSAYTHTPIRAVQPLPQVYAAANRPGTRYYKQRDGFDDNNDKALMGIRINVSSNVAVAEDHTWGPSGNLSALLQMVAASSTIPLFDAITPSSLSMAVVIPFVNKSVITDITSPRILATRDERSHSISGGAIAGIVIGVLVLMAVFVFLIFRQRGRQSRFLYPKSPNDNHKQYQAPPPPAYLPRYNPPVYTHNQPPATIMAPPAVYMQSERPGSQYYVPRGSMVDTGRKSNKRGIRWGQVGVRRY</sequence>
<dbReference type="GO" id="GO:0071944">
    <property type="term" value="C:cell periphery"/>
    <property type="evidence" value="ECO:0007669"/>
    <property type="project" value="UniProtKB-ARBA"/>
</dbReference>
<proteinExistence type="predicted"/>
<evidence type="ECO:0000256" key="1">
    <source>
        <dbReference type="ARBA" id="ARBA00004167"/>
    </source>
</evidence>
<gene>
    <name evidence="7" type="ORF">L203_105847</name>
</gene>
<organism evidence="7 8">
    <name type="scientific">Cryptococcus depauperatus CBS 7841</name>
    <dbReference type="NCBI Taxonomy" id="1295531"/>
    <lineage>
        <taxon>Eukaryota</taxon>
        <taxon>Fungi</taxon>
        <taxon>Dikarya</taxon>
        <taxon>Basidiomycota</taxon>
        <taxon>Agaricomycotina</taxon>
        <taxon>Tremellomycetes</taxon>
        <taxon>Tremellales</taxon>
        <taxon>Cryptococcaceae</taxon>
        <taxon>Cryptococcus</taxon>
    </lineage>
</organism>
<dbReference type="CDD" id="cd12087">
    <property type="entry name" value="TM_EGFR-like"/>
    <property type="match status" value="2"/>
</dbReference>
<evidence type="ECO:0000256" key="4">
    <source>
        <dbReference type="ARBA" id="ARBA00023136"/>
    </source>
</evidence>
<feature type="signal peptide" evidence="6">
    <location>
        <begin position="1"/>
        <end position="15"/>
    </location>
</feature>
<dbReference type="EMBL" id="CP143790">
    <property type="protein sequence ID" value="WVN90606.1"/>
    <property type="molecule type" value="Genomic_DNA"/>
</dbReference>
<accession>A0AAJ8JXX4</accession>
<dbReference type="Proteomes" id="UP000094043">
    <property type="component" value="Chromosome 7"/>
</dbReference>
<reference evidence="7" key="3">
    <citation type="submission" date="2024-01" db="EMBL/GenBank/DDBJ databases">
        <authorList>
            <person name="Coelho M.A."/>
            <person name="David-Palma M."/>
            <person name="Shea T."/>
            <person name="Sun S."/>
            <person name="Cuomo C.A."/>
            <person name="Heitman J."/>
        </authorList>
    </citation>
    <scope>NUCLEOTIDE SEQUENCE</scope>
    <source>
        <strain evidence="7">CBS 7841</strain>
    </source>
</reference>
<feature type="chain" id="PRO_5042522035" evidence="6">
    <location>
        <begin position="16"/>
        <end position="360"/>
    </location>
</feature>
<evidence type="ECO:0000313" key="8">
    <source>
        <dbReference type="Proteomes" id="UP000094043"/>
    </source>
</evidence>